<proteinExistence type="predicted"/>
<sequence length="78" mass="9037">MPLIKIRNFSGLHRPIQQSMILFGATAHNPPPETSSKGQCKLCDYRHQIRDRCDKCKYFVCKAHKKQRTLCNTCAEED</sequence>
<dbReference type="AlphaFoldDB" id="A0A8J2L4C0"/>
<name>A0A8J2L4C0_9HEXA</name>
<comment type="caution">
    <text evidence="1">The sequence shown here is derived from an EMBL/GenBank/DDBJ whole genome shotgun (WGS) entry which is preliminary data.</text>
</comment>
<reference evidence="1" key="1">
    <citation type="submission" date="2021-06" db="EMBL/GenBank/DDBJ databases">
        <authorList>
            <person name="Hodson N. C."/>
            <person name="Mongue J. A."/>
            <person name="Jaron S. K."/>
        </authorList>
    </citation>
    <scope>NUCLEOTIDE SEQUENCE</scope>
</reference>
<gene>
    <name evidence="1" type="ORF">AFUS01_LOCUS25862</name>
</gene>
<accession>A0A8J2L4C0</accession>
<organism evidence="1 2">
    <name type="scientific">Allacma fusca</name>
    <dbReference type="NCBI Taxonomy" id="39272"/>
    <lineage>
        <taxon>Eukaryota</taxon>
        <taxon>Metazoa</taxon>
        <taxon>Ecdysozoa</taxon>
        <taxon>Arthropoda</taxon>
        <taxon>Hexapoda</taxon>
        <taxon>Collembola</taxon>
        <taxon>Symphypleona</taxon>
        <taxon>Sminthuridae</taxon>
        <taxon>Allacma</taxon>
    </lineage>
</organism>
<evidence type="ECO:0000313" key="2">
    <source>
        <dbReference type="Proteomes" id="UP000708208"/>
    </source>
</evidence>
<dbReference type="Proteomes" id="UP000708208">
    <property type="component" value="Unassembled WGS sequence"/>
</dbReference>
<protein>
    <submittedName>
        <fullName evidence="1">Uncharacterized protein</fullName>
    </submittedName>
</protein>
<keyword evidence="2" id="KW-1185">Reference proteome</keyword>
<evidence type="ECO:0000313" key="1">
    <source>
        <dbReference type="EMBL" id="CAG7815164.1"/>
    </source>
</evidence>
<dbReference type="EMBL" id="CAJVCH010337906">
    <property type="protein sequence ID" value="CAG7815164.1"/>
    <property type="molecule type" value="Genomic_DNA"/>
</dbReference>